<comment type="caution">
    <text evidence="2">The sequence shown here is derived from an EMBL/GenBank/DDBJ whole genome shotgun (WGS) entry which is preliminary data.</text>
</comment>
<gene>
    <name evidence="2" type="ORF">NDI38_26405</name>
</gene>
<organism evidence="2 3">
    <name type="scientific">Stenomitos frigidus AS-A4</name>
    <dbReference type="NCBI Taxonomy" id="2933935"/>
    <lineage>
        <taxon>Bacteria</taxon>
        <taxon>Bacillati</taxon>
        <taxon>Cyanobacteriota</taxon>
        <taxon>Cyanophyceae</taxon>
        <taxon>Leptolyngbyales</taxon>
        <taxon>Leptolyngbyaceae</taxon>
        <taxon>Stenomitos</taxon>
    </lineage>
</organism>
<accession>A0ABV0KRR2</accession>
<proteinExistence type="predicted"/>
<dbReference type="RefSeq" id="WP_190450198.1">
    <property type="nucleotide sequence ID" value="NZ_JAMPLM010000047.1"/>
</dbReference>
<protein>
    <submittedName>
        <fullName evidence="2">Uncharacterized protein</fullName>
    </submittedName>
</protein>
<evidence type="ECO:0000313" key="3">
    <source>
        <dbReference type="Proteomes" id="UP001476950"/>
    </source>
</evidence>
<feature type="transmembrane region" description="Helical" evidence="1">
    <location>
        <begin position="21"/>
        <end position="41"/>
    </location>
</feature>
<keyword evidence="1" id="KW-0812">Transmembrane</keyword>
<sequence length="73" mass="8148">MPLPYPELTLKTKRIRTLSKNDILSIVVLSLVIGSFALSWVDKDIRATFADLAKVDVGGYIALLFPAESDQRR</sequence>
<evidence type="ECO:0000256" key="1">
    <source>
        <dbReference type="SAM" id="Phobius"/>
    </source>
</evidence>
<reference evidence="2 3" key="1">
    <citation type="submission" date="2022-04" db="EMBL/GenBank/DDBJ databases">
        <title>Positive selection, recombination, and allopatry shape intraspecific diversity of widespread and dominant cyanobacteria.</title>
        <authorList>
            <person name="Wei J."/>
            <person name="Shu W."/>
            <person name="Hu C."/>
        </authorList>
    </citation>
    <scope>NUCLEOTIDE SEQUENCE [LARGE SCALE GENOMIC DNA]</scope>
    <source>
        <strain evidence="2 3">AS-A4</strain>
    </source>
</reference>
<keyword evidence="1" id="KW-1133">Transmembrane helix</keyword>
<dbReference type="Proteomes" id="UP001476950">
    <property type="component" value="Unassembled WGS sequence"/>
</dbReference>
<name>A0ABV0KRR2_9CYAN</name>
<keyword evidence="1" id="KW-0472">Membrane</keyword>
<keyword evidence="3" id="KW-1185">Reference proteome</keyword>
<dbReference type="EMBL" id="JAMPLM010000047">
    <property type="protein sequence ID" value="MEP1061910.1"/>
    <property type="molecule type" value="Genomic_DNA"/>
</dbReference>
<evidence type="ECO:0000313" key="2">
    <source>
        <dbReference type="EMBL" id="MEP1061910.1"/>
    </source>
</evidence>